<dbReference type="CDD" id="cd06530">
    <property type="entry name" value="S26_SPase_I"/>
    <property type="match status" value="1"/>
</dbReference>
<reference evidence="8 9" key="1">
    <citation type="journal article" date="2016" name="Nat. Commun.">
        <title>Thousands of microbial genomes shed light on interconnected biogeochemical processes in an aquifer system.</title>
        <authorList>
            <person name="Anantharaman K."/>
            <person name="Brown C.T."/>
            <person name="Hug L.A."/>
            <person name="Sharon I."/>
            <person name="Castelle C.J."/>
            <person name="Probst A.J."/>
            <person name="Thomas B.C."/>
            <person name="Singh A."/>
            <person name="Wilkins M.J."/>
            <person name="Karaoz U."/>
            <person name="Brodie E.L."/>
            <person name="Williams K.H."/>
            <person name="Hubbard S.S."/>
            <person name="Banfield J.F."/>
        </authorList>
    </citation>
    <scope>NUCLEOTIDE SEQUENCE [LARGE SCALE GENOMIC DNA]</scope>
</reference>
<comment type="catalytic activity">
    <reaction evidence="1 6">
        <text>Cleavage of hydrophobic, N-terminal signal or leader sequences from secreted and periplasmic proteins.</text>
        <dbReference type="EC" id="3.4.21.89"/>
    </reaction>
</comment>
<dbReference type="InterPro" id="IPR019758">
    <property type="entry name" value="Pept_S26A_signal_pept_1_CS"/>
</dbReference>
<feature type="domain" description="Peptidase S26" evidence="7">
    <location>
        <begin position="11"/>
        <end position="170"/>
    </location>
</feature>
<protein>
    <recommendedName>
        <fullName evidence="3 6">Signal peptidase I</fullName>
        <ecNumber evidence="3 6">3.4.21.89</ecNumber>
    </recommendedName>
</protein>
<comment type="subcellular location">
    <subcellularLocation>
        <location evidence="6">Membrane</location>
        <topology evidence="6">Single-pass type II membrane protein</topology>
    </subcellularLocation>
</comment>
<dbReference type="PRINTS" id="PR00727">
    <property type="entry name" value="LEADERPTASE"/>
</dbReference>
<keyword evidence="6" id="KW-0472">Membrane</keyword>
<dbReference type="InterPro" id="IPR019533">
    <property type="entry name" value="Peptidase_S26"/>
</dbReference>
<dbReference type="GO" id="GO:0016020">
    <property type="term" value="C:membrane"/>
    <property type="evidence" value="ECO:0007669"/>
    <property type="project" value="UniProtKB-SubCell"/>
</dbReference>
<evidence type="ECO:0000313" key="8">
    <source>
        <dbReference type="EMBL" id="OGM88892.1"/>
    </source>
</evidence>
<dbReference type="InterPro" id="IPR000223">
    <property type="entry name" value="Pept_S26A_signal_pept_1"/>
</dbReference>
<organism evidence="8 9">
    <name type="scientific">Candidatus Woesebacteria bacterium RIFOXYD1_FULL_43_18</name>
    <dbReference type="NCBI Taxonomy" id="1802551"/>
    <lineage>
        <taxon>Bacteria</taxon>
        <taxon>Candidatus Woeseibacteriota</taxon>
    </lineage>
</organism>
<dbReference type="Proteomes" id="UP000177596">
    <property type="component" value="Unassembled WGS sequence"/>
</dbReference>
<evidence type="ECO:0000256" key="1">
    <source>
        <dbReference type="ARBA" id="ARBA00000677"/>
    </source>
</evidence>
<feature type="active site" evidence="5">
    <location>
        <position position="40"/>
    </location>
</feature>
<dbReference type="SUPFAM" id="SSF51306">
    <property type="entry name" value="LexA/Signal peptidase"/>
    <property type="match status" value="1"/>
</dbReference>
<keyword evidence="4 6" id="KW-0378">Hydrolase</keyword>
<dbReference type="InterPro" id="IPR036286">
    <property type="entry name" value="LexA/Signal_pep-like_sf"/>
</dbReference>
<dbReference type="GO" id="GO:0009003">
    <property type="term" value="F:signal peptidase activity"/>
    <property type="evidence" value="ECO:0007669"/>
    <property type="project" value="UniProtKB-EC"/>
</dbReference>
<evidence type="ECO:0000256" key="2">
    <source>
        <dbReference type="ARBA" id="ARBA00009370"/>
    </source>
</evidence>
<dbReference type="AlphaFoldDB" id="A0A1F8DKD5"/>
<keyword evidence="6" id="KW-1133">Transmembrane helix</keyword>
<evidence type="ECO:0000313" key="9">
    <source>
        <dbReference type="Proteomes" id="UP000177596"/>
    </source>
</evidence>
<dbReference type="PANTHER" id="PTHR43390">
    <property type="entry name" value="SIGNAL PEPTIDASE I"/>
    <property type="match status" value="1"/>
</dbReference>
<dbReference type="PROSITE" id="PS00761">
    <property type="entry name" value="SPASE_I_3"/>
    <property type="match status" value="1"/>
</dbReference>
<feature type="transmembrane region" description="Helical" evidence="6">
    <location>
        <begin position="6"/>
        <end position="30"/>
    </location>
</feature>
<evidence type="ECO:0000256" key="6">
    <source>
        <dbReference type="RuleBase" id="RU362042"/>
    </source>
</evidence>
<name>A0A1F8DKD5_9BACT</name>
<dbReference type="GO" id="GO:0006465">
    <property type="term" value="P:signal peptide processing"/>
    <property type="evidence" value="ECO:0007669"/>
    <property type="project" value="InterPro"/>
</dbReference>
<evidence type="ECO:0000256" key="4">
    <source>
        <dbReference type="ARBA" id="ARBA00022801"/>
    </source>
</evidence>
<dbReference type="GO" id="GO:0004252">
    <property type="term" value="F:serine-type endopeptidase activity"/>
    <property type="evidence" value="ECO:0007669"/>
    <property type="project" value="InterPro"/>
</dbReference>
<feature type="active site" evidence="5">
    <location>
        <position position="83"/>
    </location>
</feature>
<comment type="caution">
    <text evidence="8">The sequence shown here is derived from an EMBL/GenBank/DDBJ whole genome shotgun (WGS) entry which is preliminary data.</text>
</comment>
<accession>A0A1F8DKD5</accession>
<evidence type="ECO:0000256" key="3">
    <source>
        <dbReference type="ARBA" id="ARBA00013208"/>
    </source>
</evidence>
<dbReference type="NCBIfam" id="TIGR02227">
    <property type="entry name" value="sigpep_I_bact"/>
    <property type="match status" value="1"/>
</dbReference>
<dbReference type="Pfam" id="PF10502">
    <property type="entry name" value="Peptidase_S26"/>
    <property type="match status" value="1"/>
</dbReference>
<comment type="similarity">
    <text evidence="2 6">Belongs to the peptidase S26 family.</text>
</comment>
<proteinExistence type="inferred from homology"/>
<dbReference type="Gene3D" id="2.10.109.10">
    <property type="entry name" value="Umud Fragment, subunit A"/>
    <property type="match status" value="1"/>
</dbReference>
<evidence type="ECO:0000256" key="5">
    <source>
        <dbReference type="PIRSR" id="PIRSR600223-1"/>
    </source>
</evidence>
<gene>
    <name evidence="8" type="ORF">A2573_00720</name>
</gene>
<dbReference type="EMBL" id="MGIL01000002">
    <property type="protein sequence ID" value="OGM88892.1"/>
    <property type="molecule type" value="Genomic_DNA"/>
</dbReference>
<evidence type="ECO:0000259" key="7">
    <source>
        <dbReference type="Pfam" id="PF10502"/>
    </source>
</evidence>
<keyword evidence="6" id="KW-0645">Protease</keyword>
<sequence>MVKRLGAFFLDILEVVVFAVGIFFFIYLLIMRPHKISGQSMMPNFNDGEFLLTEKVTYYTRDPKRGDVVVFMPPVSDTDEFIKRVVGLPEERIMIKGGRVFINGILLPESYIDTGVLTGGGPFLSDNKEYMIPEDQYFVMGDNRPNSSDSRYWGPITKKVMTGRAWVSYWPISSLGVVQIPGYDF</sequence>
<keyword evidence="6" id="KW-0812">Transmembrane</keyword>
<dbReference type="PANTHER" id="PTHR43390:SF1">
    <property type="entry name" value="CHLOROPLAST PROCESSING PEPTIDASE"/>
    <property type="match status" value="1"/>
</dbReference>
<dbReference type="EC" id="3.4.21.89" evidence="3 6"/>